<evidence type="ECO:0000256" key="11">
    <source>
        <dbReference type="ARBA" id="ARBA00023098"/>
    </source>
</evidence>
<evidence type="ECO:0000256" key="7">
    <source>
        <dbReference type="ARBA" id="ARBA00022553"/>
    </source>
</evidence>
<name>A0A0X8HQ43_9SACH</name>
<protein>
    <recommendedName>
        <fullName evidence="14">Acyl carrier protein</fullName>
    </recommendedName>
</protein>
<evidence type="ECO:0000256" key="12">
    <source>
        <dbReference type="ARBA" id="ARBA00023128"/>
    </source>
</evidence>
<dbReference type="Proteomes" id="UP000243052">
    <property type="component" value="Chromosome iii"/>
</dbReference>
<evidence type="ECO:0000256" key="10">
    <source>
        <dbReference type="ARBA" id="ARBA00022982"/>
    </source>
</evidence>
<evidence type="ECO:0000256" key="3">
    <source>
        <dbReference type="ARBA" id="ARBA00010930"/>
    </source>
</evidence>
<dbReference type="NCBIfam" id="TIGR00517">
    <property type="entry name" value="acyl_carrier"/>
    <property type="match status" value="1"/>
</dbReference>
<dbReference type="PROSITE" id="PS00012">
    <property type="entry name" value="PHOSPHOPANTETHEINE"/>
    <property type="match status" value="1"/>
</dbReference>
<dbReference type="GO" id="GO:0099128">
    <property type="term" value="C:mitochondrial [2Fe-2S] assembly complex"/>
    <property type="evidence" value="ECO:0007669"/>
    <property type="project" value="UniProtKB-ARBA"/>
</dbReference>
<dbReference type="AlphaFoldDB" id="A0A0X8HQ43"/>
<dbReference type="PANTHER" id="PTHR20863">
    <property type="entry name" value="ACYL CARRIER PROTEIN"/>
    <property type="match status" value="1"/>
</dbReference>
<dbReference type="FunFam" id="1.10.1200.10:FF:000003">
    <property type="entry name" value="Acyl carrier protein"/>
    <property type="match status" value="1"/>
</dbReference>
<keyword evidence="11" id="KW-0443">Lipid metabolism</keyword>
<feature type="domain" description="Carrier" evidence="15">
    <location>
        <begin position="44"/>
        <end position="120"/>
    </location>
</feature>
<dbReference type="GeneID" id="28723127"/>
<keyword evidence="4" id="KW-0813">Transport</keyword>
<comment type="subcellular location">
    <subcellularLocation>
        <location evidence="1">Mitochondrion</location>
    </subcellularLocation>
</comment>
<dbReference type="Gene3D" id="1.10.1200.10">
    <property type="entry name" value="ACP-like"/>
    <property type="match status" value="1"/>
</dbReference>
<reference evidence="16 17" key="1">
    <citation type="submission" date="2016-01" db="EMBL/GenBank/DDBJ databases">
        <title>Genome sequence of the yeast Holleya sinecauda.</title>
        <authorList>
            <person name="Dietrich F.S."/>
        </authorList>
    </citation>
    <scope>NUCLEOTIDE SEQUENCE [LARGE SCALE GENOMIC DNA]</scope>
    <source>
        <strain evidence="16 17">ATCC 58844</strain>
    </source>
</reference>
<sequence length="123" mass="13494">MFRSVLRVAPRSFKVARVGSSMPIAKAAFATPFRFYSASSLSREEITKRVIDVVRSFDKTAAASDISANTTFAKDLNLDSLDTVELLVAVEEEFDIEIPDKIADELTSVGQTIEYIASNPEVS</sequence>
<evidence type="ECO:0000256" key="8">
    <source>
        <dbReference type="ARBA" id="ARBA00022832"/>
    </source>
</evidence>
<keyword evidence="13 14" id="KW-0275">Fatty acid biosynthesis</keyword>
<evidence type="ECO:0000313" key="16">
    <source>
        <dbReference type="EMBL" id="AMD19901.1"/>
    </source>
</evidence>
<evidence type="ECO:0000256" key="14">
    <source>
        <dbReference type="RuleBase" id="RU000722"/>
    </source>
</evidence>
<comment type="pathway">
    <text evidence="2">Lipid metabolism; fatty acid biosynthesis.</text>
</comment>
<dbReference type="OrthoDB" id="448946at2759"/>
<evidence type="ECO:0000259" key="15">
    <source>
        <dbReference type="PROSITE" id="PS50075"/>
    </source>
</evidence>
<keyword evidence="8" id="KW-0276">Fatty acid metabolism</keyword>
<dbReference type="InterPro" id="IPR036736">
    <property type="entry name" value="ACP-like_sf"/>
</dbReference>
<dbReference type="PANTHER" id="PTHR20863:SF28">
    <property type="entry name" value="ACYL CARRIER PROTEIN, MITOCHONDRIAL"/>
    <property type="match status" value="1"/>
</dbReference>
<organism evidence="16 17">
    <name type="scientific">Eremothecium sinecaudum</name>
    <dbReference type="NCBI Taxonomy" id="45286"/>
    <lineage>
        <taxon>Eukaryota</taxon>
        <taxon>Fungi</taxon>
        <taxon>Dikarya</taxon>
        <taxon>Ascomycota</taxon>
        <taxon>Saccharomycotina</taxon>
        <taxon>Saccharomycetes</taxon>
        <taxon>Saccharomycetales</taxon>
        <taxon>Saccharomycetaceae</taxon>
        <taxon>Eremothecium</taxon>
    </lineage>
</organism>
<dbReference type="EMBL" id="CP014243">
    <property type="protein sequence ID" value="AMD19901.1"/>
    <property type="molecule type" value="Genomic_DNA"/>
</dbReference>
<comment type="function">
    <text evidence="14">Carrier of the growing fatty acid chain in fatty acid biosynthesis.</text>
</comment>
<evidence type="ECO:0000256" key="9">
    <source>
        <dbReference type="ARBA" id="ARBA00022946"/>
    </source>
</evidence>
<keyword evidence="6 14" id="KW-0444">Lipid biosynthesis</keyword>
<evidence type="ECO:0000256" key="13">
    <source>
        <dbReference type="ARBA" id="ARBA00023160"/>
    </source>
</evidence>
<accession>A0A0X8HQ43</accession>
<dbReference type="SUPFAM" id="SSF47336">
    <property type="entry name" value="ACP-like"/>
    <property type="match status" value="1"/>
</dbReference>
<dbReference type="Pfam" id="PF00550">
    <property type="entry name" value="PP-binding"/>
    <property type="match status" value="1"/>
</dbReference>
<dbReference type="STRING" id="45286.A0A0X8HQ43"/>
<dbReference type="PROSITE" id="PS50075">
    <property type="entry name" value="CARRIER"/>
    <property type="match status" value="1"/>
</dbReference>
<evidence type="ECO:0000256" key="6">
    <source>
        <dbReference type="ARBA" id="ARBA00022516"/>
    </source>
</evidence>
<dbReference type="RefSeq" id="XP_017986897.1">
    <property type="nucleotide sequence ID" value="XM_018131215.1"/>
</dbReference>
<dbReference type="HAMAP" id="MF_01217">
    <property type="entry name" value="Acyl_carrier"/>
    <property type="match status" value="1"/>
</dbReference>
<dbReference type="InterPro" id="IPR006162">
    <property type="entry name" value="Ppantetheine_attach_site"/>
</dbReference>
<keyword evidence="10" id="KW-0249">Electron transport</keyword>
<keyword evidence="9" id="KW-0809">Transit peptide</keyword>
<dbReference type="GO" id="GO:0000035">
    <property type="term" value="F:acyl binding"/>
    <property type="evidence" value="ECO:0007669"/>
    <property type="project" value="TreeGrafter"/>
</dbReference>
<dbReference type="GO" id="GO:0000036">
    <property type="term" value="F:acyl carrier activity"/>
    <property type="evidence" value="ECO:0007669"/>
    <property type="project" value="TreeGrafter"/>
</dbReference>
<proteinExistence type="inferred from homology"/>
<dbReference type="InterPro" id="IPR003231">
    <property type="entry name" value="ACP"/>
</dbReference>
<evidence type="ECO:0000256" key="2">
    <source>
        <dbReference type="ARBA" id="ARBA00005194"/>
    </source>
</evidence>
<evidence type="ECO:0000313" key="17">
    <source>
        <dbReference type="Proteomes" id="UP000243052"/>
    </source>
</evidence>
<keyword evidence="5 14" id="KW-0596">Phosphopantetheine</keyword>
<evidence type="ECO:0000256" key="4">
    <source>
        <dbReference type="ARBA" id="ARBA00022448"/>
    </source>
</evidence>
<gene>
    <name evidence="16" type="ORF">AW171_hschr31763</name>
</gene>
<keyword evidence="17" id="KW-1185">Reference proteome</keyword>
<keyword evidence="12" id="KW-0496">Mitochondrion</keyword>
<evidence type="ECO:0000256" key="1">
    <source>
        <dbReference type="ARBA" id="ARBA00004173"/>
    </source>
</evidence>
<comment type="similarity">
    <text evidence="3">Belongs to the acyl carrier protein (ACP) family.</text>
</comment>
<dbReference type="InterPro" id="IPR009081">
    <property type="entry name" value="PP-bd_ACP"/>
</dbReference>
<evidence type="ECO:0000256" key="5">
    <source>
        <dbReference type="ARBA" id="ARBA00022450"/>
    </source>
</evidence>
<keyword evidence="7" id="KW-0597">Phosphoprotein</keyword>